<evidence type="ECO:0000256" key="4">
    <source>
        <dbReference type="ARBA" id="ARBA00023004"/>
    </source>
</evidence>
<dbReference type="AlphaFoldDB" id="X0U5R4"/>
<gene>
    <name evidence="6" type="ORF">S01H1_45520</name>
</gene>
<dbReference type="FunFam" id="1.20.1260.10:FF:000001">
    <property type="entry name" value="Non-heme ferritin"/>
    <property type="match status" value="1"/>
</dbReference>
<dbReference type="InterPro" id="IPR009040">
    <property type="entry name" value="Ferritin-like_diiron"/>
</dbReference>
<keyword evidence="4" id="KW-0408">Iron</keyword>
<dbReference type="GO" id="GO:0004322">
    <property type="term" value="F:ferroxidase activity"/>
    <property type="evidence" value="ECO:0007669"/>
    <property type="project" value="TreeGrafter"/>
</dbReference>
<dbReference type="InterPro" id="IPR001519">
    <property type="entry name" value="Ferritin"/>
</dbReference>
<evidence type="ECO:0000256" key="3">
    <source>
        <dbReference type="ARBA" id="ARBA00023002"/>
    </source>
</evidence>
<accession>X0U5R4</accession>
<dbReference type="PANTHER" id="PTHR11431:SF127">
    <property type="entry name" value="BACTERIAL NON-HEME FERRITIN"/>
    <property type="match status" value="1"/>
</dbReference>
<comment type="caution">
    <text evidence="6">The sequence shown here is derived from an EMBL/GenBank/DDBJ whole genome shotgun (WGS) entry which is preliminary data.</text>
</comment>
<dbReference type="InterPro" id="IPR041719">
    <property type="entry name" value="Ferritin_prok"/>
</dbReference>
<protein>
    <recommendedName>
        <fullName evidence="5">Ferritin-like diiron domain-containing protein</fullName>
    </recommendedName>
</protein>
<dbReference type="Gene3D" id="1.20.1260.10">
    <property type="match status" value="1"/>
</dbReference>
<dbReference type="GO" id="GO:0006826">
    <property type="term" value="P:iron ion transport"/>
    <property type="evidence" value="ECO:0007669"/>
    <property type="project" value="InterPro"/>
</dbReference>
<dbReference type="GO" id="GO:0005829">
    <property type="term" value="C:cytosol"/>
    <property type="evidence" value="ECO:0007669"/>
    <property type="project" value="TreeGrafter"/>
</dbReference>
<dbReference type="Pfam" id="PF00210">
    <property type="entry name" value="Ferritin"/>
    <property type="match status" value="1"/>
</dbReference>
<evidence type="ECO:0000256" key="1">
    <source>
        <dbReference type="ARBA" id="ARBA00022434"/>
    </source>
</evidence>
<dbReference type="PROSITE" id="PS50905">
    <property type="entry name" value="FERRITIN_LIKE"/>
    <property type="match status" value="1"/>
</dbReference>
<proteinExistence type="predicted"/>
<dbReference type="GO" id="GO:0006879">
    <property type="term" value="P:intracellular iron ion homeostasis"/>
    <property type="evidence" value="ECO:0007669"/>
    <property type="project" value="UniProtKB-KW"/>
</dbReference>
<keyword evidence="2" id="KW-0479">Metal-binding</keyword>
<feature type="domain" description="Ferritin-like diiron" evidence="5">
    <location>
        <begin position="1"/>
        <end position="145"/>
    </location>
</feature>
<reference evidence="6" key="1">
    <citation type="journal article" date="2014" name="Front. Microbiol.">
        <title>High frequency of phylogenetically diverse reductive dehalogenase-homologous genes in deep subseafloor sedimentary metagenomes.</title>
        <authorList>
            <person name="Kawai M."/>
            <person name="Futagami T."/>
            <person name="Toyoda A."/>
            <person name="Takaki Y."/>
            <person name="Nishi S."/>
            <person name="Hori S."/>
            <person name="Arai W."/>
            <person name="Tsubouchi T."/>
            <person name="Morono Y."/>
            <person name="Uchiyama I."/>
            <person name="Ito T."/>
            <person name="Fujiyama A."/>
            <person name="Inagaki F."/>
            <person name="Takami H."/>
        </authorList>
    </citation>
    <scope>NUCLEOTIDE SEQUENCE</scope>
    <source>
        <strain evidence="6">Expedition CK06-06</strain>
    </source>
</reference>
<sequence>MIGKKMKKALNGQLNAELYSAYLYLSMAAYFESVDLAGFANWMRVQNQEEQFHAMKFYDHIIERGGRVTLPPIEAPPSDWDCPLAVFESTLEHEQKVTGLINDLVYLARDEKDNASEIFLQWFVNEQVEEEDNVNKVLGQLKLVKNSPQALYMMDKEMAQRVFTPPVTKGE</sequence>
<keyword evidence="3" id="KW-0560">Oxidoreductase</keyword>
<keyword evidence="1" id="KW-0409">Iron storage</keyword>
<dbReference type="SUPFAM" id="SSF47240">
    <property type="entry name" value="Ferritin-like"/>
    <property type="match status" value="1"/>
</dbReference>
<dbReference type="GO" id="GO:0008198">
    <property type="term" value="F:ferrous iron binding"/>
    <property type="evidence" value="ECO:0007669"/>
    <property type="project" value="TreeGrafter"/>
</dbReference>
<dbReference type="InterPro" id="IPR012347">
    <property type="entry name" value="Ferritin-like"/>
</dbReference>
<dbReference type="CDD" id="cd01055">
    <property type="entry name" value="Nonheme_Ferritin"/>
    <property type="match status" value="1"/>
</dbReference>
<dbReference type="InterPro" id="IPR008331">
    <property type="entry name" value="Ferritin_DPS_dom"/>
</dbReference>
<evidence type="ECO:0000259" key="5">
    <source>
        <dbReference type="PROSITE" id="PS50905"/>
    </source>
</evidence>
<dbReference type="EMBL" id="BARS01029092">
    <property type="protein sequence ID" value="GAG00910.1"/>
    <property type="molecule type" value="Genomic_DNA"/>
</dbReference>
<evidence type="ECO:0000313" key="6">
    <source>
        <dbReference type="EMBL" id="GAG00910.1"/>
    </source>
</evidence>
<evidence type="ECO:0000256" key="2">
    <source>
        <dbReference type="ARBA" id="ARBA00022723"/>
    </source>
</evidence>
<name>X0U5R4_9ZZZZ</name>
<dbReference type="GO" id="GO:0008199">
    <property type="term" value="F:ferric iron binding"/>
    <property type="evidence" value="ECO:0007669"/>
    <property type="project" value="InterPro"/>
</dbReference>
<organism evidence="6">
    <name type="scientific">marine sediment metagenome</name>
    <dbReference type="NCBI Taxonomy" id="412755"/>
    <lineage>
        <taxon>unclassified sequences</taxon>
        <taxon>metagenomes</taxon>
        <taxon>ecological metagenomes</taxon>
    </lineage>
</organism>
<dbReference type="InterPro" id="IPR009078">
    <property type="entry name" value="Ferritin-like_SF"/>
</dbReference>
<dbReference type="GO" id="GO:0042802">
    <property type="term" value="F:identical protein binding"/>
    <property type="evidence" value="ECO:0007669"/>
    <property type="project" value="UniProtKB-ARBA"/>
</dbReference>
<dbReference type="PANTHER" id="PTHR11431">
    <property type="entry name" value="FERRITIN"/>
    <property type="match status" value="1"/>
</dbReference>